<reference evidence="18 19" key="1">
    <citation type="journal article" date="2008" name="J. Gen. Virol.">
        <title>Four novel human betapapillomaviruses of species 2 preferentially found in actinic keratosis.</title>
        <authorList>
            <person name="Vasiljevic N."/>
            <person name="Hazard K."/>
            <person name="Dillner J."/>
            <person name="Forslund O."/>
        </authorList>
    </citation>
    <scope>NUCLEOTIDE SEQUENCE [LARGE SCALE GENOMIC DNA]</scope>
    <source>
        <strain evidence="18">FA85</strain>
    </source>
</reference>
<evidence type="ECO:0000259" key="17">
    <source>
        <dbReference type="PROSITE" id="PS51206"/>
    </source>
</evidence>
<dbReference type="EC" id="5.6.2.4" evidence="15 16"/>
<evidence type="ECO:0000256" key="16">
    <source>
        <dbReference type="PIRNR" id="PIRNR003383"/>
    </source>
</evidence>
<dbReference type="GO" id="GO:0042025">
    <property type="term" value="C:host cell nucleus"/>
    <property type="evidence" value="ECO:0007669"/>
    <property type="project" value="UniProtKB-SubCell"/>
</dbReference>
<comment type="PTM">
    <text evidence="15">Phosphorylated.</text>
</comment>
<comment type="caution">
    <text evidence="15">Lacks conserved residue(s) required for the propagation of feature annotation.</text>
</comment>
<comment type="function">
    <text evidence="16">ATP-dependent DNA helicase required for initiation of viral DNA replication. It forms a complex with the viral E2 protein. The E1-E2 complex binds to the replication origin which contains binding sites for both proteins.</text>
</comment>
<gene>
    <name evidence="15 18" type="primary">E1</name>
</gene>
<feature type="cross-link" description="Glycyl lysine isopeptide (Lys-Gly) (interchain with G-Cter in SUMO)" evidence="15">
    <location>
        <position position="515"/>
    </location>
</feature>
<comment type="catalytic activity">
    <reaction evidence="13 15 16">
        <text>ATP + H2O = ADP + phosphate + H(+)</text>
        <dbReference type="Rhea" id="RHEA:13065"/>
        <dbReference type="ChEBI" id="CHEBI:15377"/>
        <dbReference type="ChEBI" id="CHEBI:15378"/>
        <dbReference type="ChEBI" id="CHEBI:30616"/>
        <dbReference type="ChEBI" id="CHEBI:43474"/>
        <dbReference type="ChEBI" id="CHEBI:456216"/>
        <dbReference type="EC" id="5.6.2.4"/>
    </reaction>
</comment>
<evidence type="ECO:0000256" key="13">
    <source>
        <dbReference type="ARBA" id="ARBA00048988"/>
    </source>
</evidence>
<dbReference type="GO" id="GO:0006260">
    <property type="term" value="P:DNA replication"/>
    <property type="evidence" value="ECO:0007669"/>
    <property type="project" value="UniProtKB-UniRule"/>
</dbReference>
<evidence type="ECO:0000313" key="18">
    <source>
        <dbReference type="EMBL" id="ABN79869.1"/>
    </source>
</evidence>
<keyword evidence="4 15" id="KW-1048">Host nucleus</keyword>
<name>A3RKL8_9PAPI</name>
<comment type="subunit">
    <text evidence="15">Can form hexamers. Interacts with E2 protein; this interaction increases E1 DNA binding specificity. Interacts with host DNA polymerase subunit POLA2. Interacts with host single stranded DNA-binding protein RPA1. Interacts with host TOP1; this interaction stimulates the enzymatic activity of TOP1.</text>
</comment>
<accession>A3RKL8</accession>
<feature type="short sequence motif" description="Nuclear localization signal" evidence="15">
    <location>
        <begin position="79"/>
        <end position="81"/>
    </location>
</feature>
<evidence type="ECO:0000256" key="10">
    <source>
        <dbReference type="ARBA" id="ARBA00023125"/>
    </source>
</evidence>
<evidence type="ECO:0000256" key="5">
    <source>
        <dbReference type="ARBA" id="ARBA00022705"/>
    </source>
</evidence>
<dbReference type="Pfam" id="PF00524">
    <property type="entry name" value="PPV_E1_N"/>
    <property type="match status" value="1"/>
</dbReference>
<evidence type="ECO:0000256" key="9">
    <source>
        <dbReference type="ARBA" id="ARBA00022840"/>
    </source>
</evidence>
<dbReference type="Pfam" id="PF00519">
    <property type="entry name" value="PPV_E1_C"/>
    <property type="match status" value="1"/>
</dbReference>
<keyword evidence="15" id="KW-0832">Ubl conjugation</keyword>
<dbReference type="SUPFAM" id="SSF52540">
    <property type="entry name" value="P-loop containing nucleoside triphosphate hydrolases"/>
    <property type="match status" value="1"/>
</dbReference>
<dbReference type="SUPFAM" id="SSF55464">
    <property type="entry name" value="Origin of replication-binding domain, RBD-like"/>
    <property type="match status" value="1"/>
</dbReference>
<feature type="modified residue" description="Phosphoserine; by host" evidence="15">
    <location>
        <position position="84"/>
    </location>
</feature>
<evidence type="ECO:0000256" key="6">
    <source>
        <dbReference type="ARBA" id="ARBA00022741"/>
    </source>
</evidence>
<protein>
    <recommendedName>
        <fullName evidence="15 16">Replication protein E1</fullName>
        <ecNumber evidence="15 16">5.6.2.4</ecNumber>
    </recommendedName>
    <alternativeName>
        <fullName evidence="15">ATP-dependent helicase E1</fullName>
    </alternativeName>
    <alternativeName>
        <fullName evidence="15">DNA 3'-5' helicase E1</fullName>
    </alternativeName>
</protein>
<evidence type="ECO:0000313" key="19">
    <source>
        <dbReference type="Proteomes" id="UP000133475"/>
    </source>
</evidence>
<dbReference type="Gene3D" id="3.40.1310.10">
    <property type="match status" value="1"/>
</dbReference>
<evidence type="ECO:0000256" key="1">
    <source>
        <dbReference type="ARBA" id="ARBA00004147"/>
    </source>
</evidence>
<feature type="modified residue" description="Phosphoserine; by host" evidence="15">
    <location>
        <position position="92"/>
    </location>
</feature>
<keyword evidence="6 15" id="KW-0547">Nucleotide-binding</keyword>
<sequence length="607" mass="69997">MEDNKGTDAGAGCSDWFLVEADCSDTSDLENDLEKLFNEETDSDISDLIDDGDIEQGNSRELLCQQETEESEQQVQLLKRKYFSPKAISQLSPRLQSISLSPQHKSKKRLFVEQDSGLELSLNEVEDITEEVEVPASASVPAAQGGKGVGEMHFKQLLKSSNVKATLMGKFKDAFGVGFNELTRQYKSNKTCCKDWVVTIYCVQDDLLEASKILLQKHCNYIWMHVLQPMTLYLLCFNAGKSRETVCRLLSSILQIDDMQALLEPPRLRSVLSALFWYKGSMNPNVYSFGTYPDWIVAQTMISHQAAEATQFSLSRMVQWAFDNEHLEEADIAYNYAKLAETDSNAKAFLDSNSQANFVRQCALMVRHYKRGQMRDMSMSCWIHTRLMSVEGEGHWSEIVKFIRYQNLNFIMFLDKFRTFLKNTPKRNCMCFYGPPDSGKSMFTMSLINVLKGRVLSFANSRSQFWLQPLSETKLALLDDATQECWNYIDTFLRNGVDGNYVSLDIKHRAPLQIKFPPLMITTNMNILKEEKYRYLHTRIEFFEFPNKFPFDNNNKPQFHLTDQSWKSFFERLWTQLELSDQEDEGEEDGDSERTFHCTARQVNGHI</sequence>
<keyword evidence="15" id="KW-1017">Isopeptide bond</keyword>
<dbReference type="EMBL" id="EF422221">
    <property type="protein sequence ID" value="ABN79869.1"/>
    <property type="molecule type" value="Genomic_DNA"/>
</dbReference>
<dbReference type="InterPro" id="IPR014015">
    <property type="entry name" value="Helicase_SF3_DNA-vir"/>
</dbReference>
<dbReference type="GO" id="GO:0003677">
    <property type="term" value="F:DNA binding"/>
    <property type="evidence" value="ECO:0007669"/>
    <property type="project" value="UniProtKB-UniRule"/>
</dbReference>
<evidence type="ECO:0000256" key="15">
    <source>
        <dbReference type="HAMAP-Rule" id="MF_04000"/>
    </source>
</evidence>
<dbReference type="Gene3D" id="1.10.10.510">
    <property type="entry name" value="Zinc finger, large T-antigen D1 domain"/>
    <property type="match status" value="1"/>
</dbReference>
<dbReference type="InterPro" id="IPR001177">
    <property type="entry name" value="PPV_DNA_helicase_E1_C"/>
</dbReference>
<evidence type="ECO:0000256" key="8">
    <source>
        <dbReference type="ARBA" id="ARBA00022806"/>
    </source>
</evidence>
<keyword evidence="11 15" id="KW-0413">Isomerase</keyword>
<feature type="short sequence motif" description="Nuclear export signal" evidence="15">
    <location>
        <begin position="91"/>
        <end position="100"/>
    </location>
</feature>
<dbReference type="InterPro" id="IPR027417">
    <property type="entry name" value="P-loop_NTPase"/>
</dbReference>
<dbReference type="Proteomes" id="UP000133475">
    <property type="component" value="Segment"/>
</dbReference>
<feature type="binding site" evidence="15">
    <location>
        <begin position="434"/>
        <end position="441"/>
    </location>
    <ligand>
        <name>ATP</name>
        <dbReference type="ChEBI" id="CHEBI:30616"/>
    </ligand>
</feature>
<comment type="subcellular location">
    <subcellularLocation>
        <location evidence="1 15">Host nucleus</location>
    </subcellularLocation>
</comment>
<dbReference type="GO" id="GO:0005524">
    <property type="term" value="F:ATP binding"/>
    <property type="evidence" value="ECO:0007669"/>
    <property type="project" value="UniProtKB-UniRule"/>
</dbReference>
<dbReference type="Pfam" id="PF20450">
    <property type="entry name" value="PPV_E1_DBD"/>
    <property type="match status" value="1"/>
</dbReference>
<evidence type="ECO:0000256" key="4">
    <source>
        <dbReference type="ARBA" id="ARBA00022562"/>
    </source>
</evidence>
<keyword evidence="7 15" id="KW-0378">Hydrolase</keyword>
<proteinExistence type="inferred from homology"/>
<comment type="similarity">
    <text evidence="15 16">Belongs to the papillomaviridae E1 protein family.</text>
</comment>
<comment type="catalytic activity">
    <reaction evidence="12 15">
        <text>Couples ATP hydrolysis with the unwinding of duplex DNA by translocating in the 3'-5' direction.</text>
        <dbReference type="EC" id="5.6.2.4"/>
    </reaction>
</comment>
<dbReference type="GO" id="GO:0043138">
    <property type="term" value="F:3'-5' DNA helicase activity"/>
    <property type="evidence" value="ECO:0007669"/>
    <property type="project" value="UniProtKB-UniRule"/>
</dbReference>
<dbReference type="InterPro" id="IPR046832">
    <property type="entry name" value="PPV_E1_DBD"/>
</dbReference>
<comment type="PTM">
    <text evidence="15">Sumoylated.</text>
</comment>
<evidence type="ECO:0000256" key="3">
    <source>
        <dbReference type="ARBA" id="ARBA00022553"/>
    </source>
</evidence>
<keyword evidence="10 15" id="KW-0238">DNA-binding</keyword>
<keyword evidence="5 15" id="KW-0235">DNA replication</keyword>
<evidence type="ECO:0000256" key="12">
    <source>
        <dbReference type="ARBA" id="ARBA00034617"/>
    </source>
</evidence>
<evidence type="ECO:0000256" key="7">
    <source>
        <dbReference type="ARBA" id="ARBA00022801"/>
    </source>
</evidence>
<comment type="function">
    <text evidence="14 15">ATP-dependent DNA 3'-5' helicase required for initiation of viral DNA replication. It forms a complex with the viral E2 protein. The E1-E2 complex binds to the replication origin which contains binding sites for both proteins. During the initial step, a dimer of E1 interacts with a dimer of protein E2 leading to a complex that binds the viral origin of replication with high specificity. Then, a second dimer of E1 displaces the E2 dimer in an ATP-dependent manner to form the E1 tetramer. Following this, two E1 monomers are added to each half of the site, which results in the formation of two E1 trimers on the viral ori. Subsequently, two hexamers will be created. The double hexamer acts as a bi-directional helicase machinery and unwinds the viral DNA and then recruits the host DNA polymerase to start replication.</text>
</comment>
<dbReference type="InterPro" id="IPR037102">
    <property type="entry name" value="Znf_lg_T-Ag_D1_dom_sf"/>
</dbReference>
<organism evidence="18 19">
    <name type="scientific">Human papillomavirus 107</name>
    <dbReference type="NCBI Taxonomy" id="427343"/>
    <lineage>
        <taxon>Viruses</taxon>
        <taxon>Monodnaviria</taxon>
        <taxon>Shotokuvirae</taxon>
        <taxon>Cossaviricota</taxon>
        <taxon>Papovaviricetes</taxon>
        <taxon>Zurhausenvirales</taxon>
        <taxon>Papillomaviridae</taxon>
        <taxon>Firstpapillomavirinae</taxon>
        <taxon>Betapapillomavirus</taxon>
        <taxon>Betapapillomavirus 2</taxon>
    </lineage>
</organism>
<dbReference type="GO" id="GO:0016887">
    <property type="term" value="F:ATP hydrolysis activity"/>
    <property type="evidence" value="ECO:0007669"/>
    <property type="project" value="RHEA"/>
</dbReference>
<dbReference type="InterPro" id="IPR014000">
    <property type="entry name" value="PPV_DNA_helicase_E1_N"/>
</dbReference>
<evidence type="ECO:0000256" key="11">
    <source>
        <dbReference type="ARBA" id="ARBA00023235"/>
    </source>
</evidence>
<dbReference type="Gene3D" id="3.40.50.300">
    <property type="entry name" value="P-loop containing nucleotide triphosphate hydrolases"/>
    <property type="match status" value="1"/>
</dbReference>
<evidence type="ECO:0000256" key="14">
    <source>
        <dbReference type="ARBA" id="ARBA00093297"/>
    </source>
</evidence>
<evidence type="ECO:0000256" key="2">
    <source>
        <dbReference type="ARBA" id="ARBA00022518"/>
    </source>
</evidence>
<keyword evidence="9 15" id="KW-0067">ATP-binding</keyword>
<keyword evidence="8 15" id="KW-0347">Helicase</keyword>
<keyword evidence="3 15" id="KW-0597">Phosphoprotein</keyword>
<keyword evidence="2 15" id="KW-0244">Early protein</keyword>
<dbReference type="PIRSF" id="PIRSF003383">
    <property type="entry name" value="Rep_E1_papillomaV"/>
    <property type="match status" value="1"/>
</dbReference>
<dbReference type="InterPro" id="IPR016393">
    <property type="entry name" value="Rep_E1_papillomaV"/>
</dbReference>
<feature type="domain" description="SF3 helicase" evidence="17">
    <location>
        <begin position="408"/>
        <end position="558"/>
    </location>
</feature>
<dbReference type="InterPro" id="IPR046935">
    <property type="entry name" value="PPV_E1_DBD_sf"/>
</dbReference>
<dbReference type="HAMAP" id="MF_04000">
    <property type="entry name" value="PPV_E1"/>
    <property type="match status" value="1"/>
</dbReference>
<dbReference type="PROSITE" id="PS51206">
    <property type="entry name" value="SF3_HELICASE_1"/>
    <property type="match status" value="1"/>
</dbReference>